<dbReference type="EMBL" id="FZNW01000007">
    <property type="protein sequence ID" value="SNR48657.1"/>
    <property type="molecule type" value="Genomic_DNA"/>
</dbReference>
<evidence type="ECO:0000313" key="2">
    <source>
        <dbReference type="EMBL" id="SNR48657.1"/>
    </source>
</evidence>
<accession>A0A238WQA4</accession>
<dbReference type="AlphaFoldDB" id="A0A238WQA4"/>
<evidence type="ECO:0008006" key="4">
    <source>
        <dbReference type="Google" id="ProtNLM"/>
    </source>
</evidence>
<feature type="region of interest" description="Disordered" evidence="1">
    <location>
        <begin position="121"/>
        <end position="141"/>
    </location>
</feature>
<gene>
    <name evidence="2" type="ORF">SAMN06265360_10776</name>
</gene>
<proteinExistence type="predicted"/>
<sequence length="141" mass="15181">MADEEDSGAPPLPLPHVDDAPMPIGPQQVRAQSDAKAQAAGLEDIAFDSEGVDKVIKRLKDIRQELADAQELAEPLRNIQKKSDPVSSSYADTANDGGAAYLAFLTKEIAELTDLIEQAEEMKAERERHEDDVAAGLEGQA</sequence>
<dbReference type="Proteomes" id="UP000198348">
    <property type="component" value="Unassembled WGS sequence"/>
</dbReference>
<dbReference type="RefSeq" id="WP_089300910.1">
    <property type="nucleotide sequence ID" value="NZ_FZNW01000007.1"/>
</dbReference>
<name>A0A238WQA4_9PSEU</name>
<keyword evidence="3" id="KW-1185">Reference proteome</keyword>
<protein>
    <recommendedName>
        <fullName evidence="4">PE family protein</fullName>
    </recommendedName>
</protein>
<evidence type="ECO:0000313" key="3">
    <source>
        <dbReference type="Proteomes" id="UP000198348"/>
    </source>
</evidence>
<feature type="region of interest" description="Disordered" evidence="1">
    <location>
        <begin position="1"/>
        <end position="35"/>
    </location>
</feature>
<reference evidence="2 3" key="1">
    <citation type="submission" date="2017-06" db="EMBL/GenBank/DDBJ databases">
        <authorList>
            <person name="Kim H.J."/>
            <person name="Triplett B.A."/>
        </authorList>
    </citation>
    <scope>NUCLEOTIDE SEQUENCE [LARGE SCALE GENOMIC DNA]</scope>
    <source>
        <strain evidence="2 3">DSM 45207</strain>
    </source>
</reference>
<organism evidence="2 3">
    <name type="scientific">Haloechinothrix alba</name>
    <dbReference type="NCBI Taxonomy" id="664784"/>
    <lineage>
        <taxon>Bacteria</taxon>
        <taxon>Bacillati</taxon>
        <taxon>Actinomycetota</taxon>
        <taxon>Actinomycetes</taxon>
        <taxon>Pseudonocardiales</taxon>
        <taxon>Pseudonocardiaceae</taxon>
        <taxon>Haloechinothrix</taxon>
    </lineage>
</organism>
<evidence type="ECO:0000256" key="1">
    <source>
        <dbReference type="SAM" id="MobiDB-lite"/>
    </source>
</evidence>
<feature type="compositionally biased region" description="Basic and acidic residues" evidence="1">
    <location>
        <begin position="121"/>
        <end position="132"/>
    </location>
</feature>